<dbReference type="EMBL" id="QGNA01000002">
    <property type="protein sequence ID" value="PWS37347.1"/>
    <property type="molecule type" value="Genomic_DNA"/>
</dbReference>
<dbReference type="AlphaFoldDB" id="A0A317FH40"/>
<comment type="caution">
    <text evidence="2">The sequence shown here is derived from an EMBL/GenBank/DDBJ whole genome shotgun (WGS) entry which is preliminary data.</text>
</comment>
<feature type="transmembrane region" description="Helical" evidence="1">
    <location>
        <begin position="85"/>
        <end position="107"/>
    </location>
</feature>
<dbReference type="Proteomes" id="UP000245765">
    <property type="component" value="Unassembled WGS sequence"/>
</dbReference>
<proteinExistence type="predicted"/>
<reference evidence="3" key="1">
    <citation type="submission" date="2018-05" db="EMBL/GenBank/DDBJ databases">
        <authorList>
            <person name="Du Z."/>
            <person name="Wang X."/>
        </authorList>
    </citation>
    <scope>NUCLEOTIDE SEQUENCE [LARGE SCALE GENOMIC DNA]</scope>
    <source>
        <strain evidence="3">CQN31</strain>
    </source>
</reference>
<evidence type="ECO:0000313" key="2">
    <source>
        <dbReference type="EMBL" id="PWS37347.1"/>
    </source>
</evidence>
<accession>A0A317FH40</accession>
<gene>
    <name evidence="2" type="ORF">DFH01_10925</name>
</gene>
<dbReference type="RefSeq" id="WP_109870455.1">
    <property type="nucleotide sequence ID" value="NZ_QGNA01000002.1"/>
</dbReference>
<evidence type="ECO:0000313" key="3">
    <source>
        <dbReference type="Proteomes" id="UP000245765"/>
    </source>
</evidence>
<dbReference type="OrthoDB" id="7187254at2"/>
<keyword evidence="1" id="KW-1133">Transmembrane helix</keyword>
<organism evidence="2 3">
    <name type="scientific">Falsiroseomonas bella</name>
    <dbReference type="NCBI Taxonomy" id="2184016"/>
    <lineage>
        <taxon>Bacteria</taxon>
        <taxon>Pseudomonadati</taxon>
        <taxon>Pseudomonadota</taxon>
        <taxon>Alphaproteobacteria</taxon>
        <taxon>Acetobacterales</taxon>
        <taxon>Roseomonadaceae</taxon>
        <taxon>Falsiroseomonas</taxon>
    </lineage>
</organism>
<name>A0A317FH40_9PROT</name>
<keyword evidence="1" id="KW-0472">Membrane</keyword>
<keyword evidence="3" id="KW-1185">Reference proteome</keyword>
<protein>
    <recommendedName>
        <fullName evidence="4">Anti-sigma factor</fullName>
    </recommendedName>
</protein>
<sequence>MRSDPQAPIGEDDLHAFVDGRLDPMRAPAVERYLAERPEEAARVRAFASQRDALRAALAFKAVEPIPTRLRIETLRAARRRAALAWGRIAAAVVLLLLAGAGLGWTMRGTLQANLVPAELPSAPTALHRLIAQGPTRLEASARDTNITGWLREHLGEAIPLPDLSGFGFALEVAWVLPAQARPSAMLLFVDPDGIAVSVWRRPAHDPVPRPMRCADEPGGLVTYSWSDGRHLHAVTAFLPRERLRPIAQAVERAMQPPAPERSGLVAGLVRRPCDTVG</sequence>
<evidence type="ECO:0000256" key="1">
    <source>
        <dbReference type="SAM" id="Phobius"/>
    </source>
</evidence>
<keyword evidence="1" id="KW-0812">Transmembrane</keyword>
<evidence type="ECO:0008006" key="4">
    <source>
        <dbReference type="Google" id="ProtNLM"/>
    </source>
</evidence>